<evidence type="ECO:0000313" key="1">
    <source>
        <dbReference type="EMBL" id="MPC21704.1"/>
    </source>
</evidence>
<dbReference type="EMBL" id="VSRR010001006">
    <property type="protein sequence ID" value="MPC21704.1"/>
    <property type="molecule type" value="Genomic_DNA"/>
</dbReference>
<protein>
    <submittedName>
        <fullName evidence="1">Uncharacterized protein</fullName>
    </submittedName>
</protein>
<reference evidence="1 2" key="1">
    <citation type="submission" date="2019-05" db="EMBL/GenBank/DDBJ databases">
        <title>Another draft genome of Portunus trituberculatus and its Hox gene families provides insights of decapod evolution.</title>
        <authorList>
            <person name="Jeong J.-H."/>
            <person name="Song I."/>
            <person name="Kim S."/>
            <person name="Choi T."/>
            <person name="Kim D."/>
            <person name="Ryu S."/>
            <person name="Kim W."/>
        </authorList>
    </citation>
    <scope>NUCLEOTIDE SEQUENCE [LARGE SCALE GENOMIC DNA]</scope>
    <source>
        <tissue evidence="1">Muscle</tissue>
    </source>
</reference>
<gene>
    <name evidence="1" type="ORF">E2C01_014696</name>
</gene>
<sequence length="190" mass="21250">MQFPRCTVGVLIRRGNKLRKVRDQKILPLPARSMGECLDLSYPLCCCESKQKKGLPSQVSGGRELQRFKESLGYVAKHHIQVPGRSKIPGRPLWLGRAGSDNKLQHLVVVEIQSSDCQNAVKHGLVALDSRGGRMTNLSQINQENLRPSRPWGWKRYACCPCTISCTSFTNVDSLKKSKASYHVPRTVPP</sequence>
<evidence type="ECO:0000313" key="2">
    <source>
        <dbReference type="Proteomes" id="UP000324222"/>
    </source>
</evidence>
<name>A0A5B7DL05_PORTR</name>
<comment type="caution">
    <text evidence="1">The sequence shown here is derived from an EMBL/GenBank/DDBJ whole genome shotgun (WGS) entry which is preliminary data.</text>
</comment>
<proteinExistence type="predicted"/>
<dbReference type="Proteomes" id="UP000324222">
    <property type="component" value="Unassembled WGS sequence"/>
</dbReference>
<accession>A0A5B7DL05</accession>
<dbReference type="AlphaFoldDB" id="A0A5B7DL05"/>
<organism evidence="1 2">
    <name type="scientific">Portunus trituberculatus</name>
    <name type="common">Swimming crab</name>
    <name type="synonym">Neptunus trituberculatus</name>
    <dbReference type="NCBI Taxonomy" id="210409"/>
    <lineage>
        <taxon>Eukaryota</taxon>
        <taxon>Metazoa</taxon>
        <taxon>Ecdysozoa</taxon>
        <taxon>Arthropoda</taxon>
        <taxon>Crustacea</taxon>
        <taxon>Multicrustacea</taxon>
        <taxon>Malacostraca</taxon>
        <taxon>Eumalacostraca</taxon>
        <taxon>Eucarida</taxon>
        <taxon>Decapoda</taxon>
        <taxon>Pleocyemata</taxon>
        <taxon>Brachyura</taxon>
        <taxon>Eubrachyura</taxon>
        <taxon>Portunoidea</taxon>
        <taxon>Portunidae</taxon>
        <taxon>Portuninae</taxon>
        <taxon>Portunus</taxon>
    </lineage>
</organism>
<keyword evidence="2" id="KW-1185">Reference proteome</keyword>